<evidence type="ECO:0000313" key="1">
    <source>
        <dbReference type="EMBL" id="CAH0555149.1"/>
    </source>
</evidence>
<protein>
    <submittedName>
        <fullName evidence="1">Uncharacterized protein</fullName>
    </submittedName>
</protein>
<gene>
    <name evidence="1" type="ORF">MELIAE_LOCUS6584</name>
</gene>
<dbReference type="AlphaFoldDB" id="A0A9P0B4N6"/>
<dbReference type="OrthoDB" id="6338576at2759"/>
<name>A0A9P0B4N6_BRAAE</name>
<dbReference type="Proteomes" id="UP001154078">
    <property type="component" value="Chromosome 4"/>
</dbReference>
<dbReference type="PANTHER" id="PTHR33198:SF19">
    <property type="entry name" value="CCHC-TYPE DOMAIN-CONTAINING PROTEIN"/>
    <property type="match status" value="1"/>
</dbReference>
<reference evidence="1" key="1">
    <citation type="submission" date="2021-12" db="EMBL/GenBank/DDBJ databases">
        <authorList>
            <person name="King R."/>
        </authorList>
    </citation>
    <scope>NUCLEOTIDE SEQUENCE</scope>
</reference>
<dbReference type="EMBL" id="OV121135">
    <property type="protein sequence ID" value="CAH0555149.1"/>
    <property type="molecule type" value="Genomic_DNA"/>
</dbReference>
<dbReference type="PANTHER" id="PTHR33198">
    <property type="entry name" value="ANK_REP_REGION DOMAIN-CONTAINING PROTEIN-RELATED"/>
    <property type="match status" value="1"/>
</dbReference>
<accession>A0A9P0B4N6</accession>
<evidence type="ECO:0000313" key="2">
    <source>
        <dbReference type="Proteomes" id="UP001154078"/>
    </source>
</evidence>
<keyword evidence="2" id="KW-1185">Reference proteome</keyword>
<organism evidence="1 2">
    <name type="scientific">Brassicogethes aeneus</name>
    <name type="common">Rape pollen beetle</name>
    <name type="synonym">Meligethes aeneus</name>
    <dbReference type="NCBI Taxonomy" id="1431903"/>
    <lineage>
        <taxon>Eukaryota</taxon>
        <taxon>Metazoa</taxon>
        <taxon>Ecdysozoa</taxon>
        <taxon>Arthropoda</taxon>
        <taxon>Hexapoda</taxon>
        <taxon>Insecta</taxon>
        <taxon>Pterygota</taxon>
        <taxon>Neoptera</taxon>
        <taxon>Endopterygota</taxon>
        <taxon>Coleoptera</taxon>
        <taxon>Polyphaga</taxon>
        <taxon>Cucujiformia</taxon>
        <taxon>Nitidulidae</taxon>
        <taxon>Meligethinae</taxon>
        <taxon>Brassicogethes</taxon>
    </lineage>
</organism>
<proteinExistence type="predicted"/>
<sequence length="265" mass="30268">MTKSQYKGNCYELGQPFGPCAQTDMDPHIFDVNATTLNVECLSGADTLYLFDVEKVCRPGSKKDADGKLKQYKNRKREVSRVEKVRLKRNRKQTSEDGILKTAQKHAVPKAKTSLARQKFNSRIQGVDEDFDSYLKELRQLAQPCEYGELKESIIEDVIISGIREEKVKNKLLTYDRNLTLDMEIKICKASEAANKNIMPLQQERRQKNMVMEINNEAVLNTEINEAVLSTEINIAIMVMKINNEADTITEISREAVTFTKAQIR</sequence>